<name>A0A9W6RHL0_9ACTN</name>
<evidence type="ECO:0000256" key="4">
    <source>
        <dbReference type="ARBA" id="ARBA00022631"/>
    </source>
</evidence>
<dbReference type="AlphaFoldDB" id="A0A9W6RHL0"/>
<dbReference type="NCBIfam" id="NF010372">
    <property type="entry name" value="PRK13798.1"/>
    <property type="match status" value="1"/>
</dbReference>
<keyword evidence="5" id="KW-0210">Decarboxylase</keyword>
<dbReference type="Pfam" id="PF09349">
    <property type="entry name" value="OHCU_decarbox"/>
    <property type="match status" value="1"/>
</dbReference>
<dbReference type="EMBL" id="BSTJ01000002">
    <property type="protein sequence ID" value="GLY74050.1"/>
    <property type="molecule type" value="Genomic_DNA"/>
</dbReference>
<dbReference type="PANTHER" id="PTHR43466:SF1">
    <property type="entry name" value="2-OXO-4-HYDROXY-4-CARBOXY-5-UREIDOIMIDAZOLINE DECARBOXYLASE-RELATED"/>
    <property type="match status" value="1"/>
</dbReference>
<comment type="catalytic activity">
    <reaction evidence="1">
        <text>5-hydroxy-2-oxo-4-ureido-2,5-dihydro-1H-imidazole-5-carboxylate + H(+) = (S)-allantoin + CO2</text>
        <dbReference type="Rhea" id="RHEA:26301"/>
        <dbReference type="ChEBI" id="CHEBI:15378"/>
        <dbReference type="ChEBI" id="CHEBI:15678"/>
        <dbReference type="ChEBI" id="CHEBI:16526"/>
        <dbReference type="ChEBI" id="CHEBI:58639"/>
        <dbReference type="EC" id="4.1.1.97"/>
    </reaction>
</comment>
<evidence type="ECO:0000259" key="7">
    <source>
        <dbReference type="Pfam" id="PF09349"/>
    </source>
</evidence>
<comment type="caution">
    <text evidence="8">The sequence shown here is derived from an EMBL/GenBank/DDBJ whole genome shotgun (WGS) entry which is preliminary data.</text>
</comment>
<organism evidence="8 9">
    <name type="scientific">Actinoallomurus iriomotensis</name>
    <dbReference type="NCBI Taxonomy" id="478107"/>
    <lineage>
        <taxon>Bacteria</taxon>
        <taxon>Bacillati</taxon>
        <taxon>Actinomycetota</taxon>
        <taxon>Actinomycetes</taxon>
        <taxon>Streptosporangiales</taxon>
        <taxon>Thermomonosporaceae</taxon>
        <taxon>Actinoallomurus</taxon>
    </lineage>
</organism>
<comment type="pathway">
    <text evidence="2">Purine metabolism; urate degradation; (S)-allantoin from urate: step 3/3.</text>
</comment>
<dbReference type="GO" id="GO:0019628">
    <property type="term" value="P:urate catabolic process"/>
    <property type="evidence" value="ECO:0007669"/>
    <property type="project" value="TreeGrafter"/>
</dbReference>
<protein>
    <recommendedName>
        <fullName evidence="3">2-oxo-4-hydroxy-4-carboxy-5-ureidoimidazoline decarboxylase</fullName>
        <ecNumber evidence="3">4.1.1.97</ecNumber>
    </recommendedName>
</protein>
<feature type="domain" description="Oxo-4-hydroxy-4-carboxy-5-ureidoimidazoline decarboxylase" evidence="7">
    <location>
        <begin position="6"/>
        <end position="149"/>
    </location>
</feature>
<keyword evidence="6" id="KW-0456">Lyase</keyword>
<evidence type="ECO:0000256" key="1">
    <source>
        <dbReference type="ARBA" id="ARBA00001163"/>
    </source>
</evidence>
<proteinExistence type="predicted"/>
<dbReference type="GO" id="GO:0006144">
    <property type="term" value="P:purine nucleobase metabolic process"/>
    <property type="evidence" value="ECO:0007669"/>
    <property type="project" value="UniProtKB-KW"/>
</dbReference>
<dbReference type="InterPro" id="IPR036778">
    <property type="entry name" value="OHCU_decarboxylase_sf"/>
</dbReference>
<evidence type="ECO:0000256" key="2">
    <source>
        <dbReference type="ARBA" id="ARBA00004754"/>
    </source>
</evidence>
<dbReference type="InterPro" id="IPR017595">
    <property type="entry name" value="OHCU_decarboxylase-2"/>
</dbReference>
<reference evidence="8" key="1">
    <citation type="submission" date="2023-03" db="EMBL/GenBank/DDBJ databases">
        <title>Actinoallomurus iriomotensis NBRC 103681.</title>
        <authorList>
            <person name="Ichikawa N."/>
            <person name="Sato H."/>
            <person name="Tonouchi N."/>
        </authorList>
    </citation>
    <scope>NUCLEOTIDE SEQUENCE</scope>
    <source>
        <strain evidence="8">NBRC 103681</strain>
    </source>
</reference>
<dbReference type="Proteomes" id="UP001165135">
    <property type="component" value="Unassembled WGS sequence"/>
</dbReference>
<dbReference type="InterPro" id="IPR018020">
    <property type="entry name" value="OHCU_decarboxylase"/>
</dbReference>
<evidence type="ECO:0000313" key="9">
    <source>
        <dbReference type="Proteomes" id="UP001165135"/>
    </source>
</evidence>
<gene>
    <name evidence="8" type="ORF">Airi01_023170</name>
</gene>
<evidence type="ECO:0000256" key="6">
    <source>
        <dbReference type="ARBA" id="ARBA00023239"/>
    </source>
</evidence>
<evidence type="ECO:0000313" key="8">
    <source>
        <dbReference type="EMBL" id="GLY74050.1"/>
    </source>
</evidence>
<dbReference type="Gene3D" id="1.10.3330.10">
    <property type="entry name" value="Oxo-4-hydroxy-4-carboxy-5-ureidoimidazoline decarboxylase"/>
    <property type="match status" value="1"/>
</dbReference>
<dbReference type="EC" id="4.1.1.97" evidence="3"/>
<sequence length="153" mass="16769">MRFDGLSRADAEAELLTCCASRRWAAAMADGRPYGSAERLLAAAGRAVRDLDWPDVEEALHAHPRIGERAASALSRAEQSGVGDGDRAAFAAANAEYEERFGHVFLIRASGRGADEMLAELRERLGHDPAKEREVVRAELAEITELRLRRLVT</sequence>
<dbReference type="PANTHER" id="PTHR43466">
    <property type="entry name" value="2-OXO-4-HYDROXY-4-CARBOXY-5-UREIDOIMIDAZOLINE DECARBOXYLASE-RELATED"/>
    <property type="match status" value="1"/>
</dbReference>
<evidence type="ECO:0000256" key="5">
    <source>
        <dbReference type="ARBA" id="ARBA00022793"/>
    </source>
</evidence>
<keyword evidence="4" id="KW-0659">Purine metabolism</keyword>
<dbReference type="NCBIfam" id="TIGR03180">
    <property type="entry name" value="UraD_2"/>
    <property type="match status" value="1"/>
</dbReference>
<evidence type="ECO:0000256" key="3">
    <source>
        <dbReference type="ARBA" id="ARBA00012257"/>
    </source>
</evidence>
<dbReference type="SUPFAM" id="SSF158694">
    <property type="entry name" value="UraD-Like"/>
    <property type="match status" value="1"/>
</dbReference>
<dbReference type="RefSeq" id="WP_285619712.1">
    <property type="nucleotide sequence ID" value="NZ_BSTJ01000002.1"/>
</dbReference>
<accession>A0A9W6RHL0</accession>
<dbReference type="GO" id="GO:0051997">
    <property type="term" value="F:2-oxo-4-hydroxy-4-carboxy-5-ureidoimidazoline decarboxylase activity"/>
    <property type="evidence" value="ECO:0007669"/>
    <property type="project" value="UniProtKB-EC"/>
</dbReference>